<feature type="transmembrane region" description="Helical" evidence="3">
    <location>
        <begin position="395"/>
        <end position="412"/>
    </location>
</feature>
<feature type="transmembrane region" description="Helical" evidence="3">
    <location>
        <begin position="361"/>
        <end position="383"/>
    </location>
</feature>
<dbReference type="PANTHER" id="PTHR23524:SF1">
    <property type="entry name" value="MRH DOMAIN-CONTAINING PROTEIN-RELATED"/>
    <property type="match status" value="1"/>
</dbReference>
<comment type="caution">
    <text evidence="5">The sequence shown here is derived from an EMBL/GenBank/DDBJ whole genome shotgun (WGS) entry which is preliminary data.</text>
</comment>
<feature type="compositionally biased region" description="Low complexity" evidence="2">
    <location>
        <begin position="18"/>
        <end position="27"/>
    </location>
</feature>
<feature type="transmembrane region" description="Helical" evidence="3">
    <location>
        <begin position="424"/>
        <end position="444"/>
    </location>
</feature>
<dbReference type="SUPFAM" id="SSF103473">
    <property type="entry name" value="MFS general substrate transporter"/>
    <property type="match status" value="1"/>
</dbReference>
<sequence length="553" mass="60025">MTKEEFPSSVQKAEVADSIESSASSSSTHNNNHLDFNDNKEREQLEEANTAFDPNVKKRRLFYIFFVREHIGYLNFIFYLLACMGTITLVAYLSIVQPFILNLVLNIHEGVGNITGSLALYDEIIALPATLCWGVLSDRVGRRPVYSIGFMCLGAALMLYPRVQNVYPHMLLCRLLFSLGSSAATTMMTGTLGDVAGAIHERARVSAIVGFSAGCGGLIAGLALISIPYDLAESFGGEMGGMRAAFIIVGGCAMILGILLFFTMPSTGVGEANGVTAWFKKTVMKKEVENEYEKEIISPFKLLKYGFLAARDPRVALAYLSSFVARADTVLFSSFMSLWVIRYYTGLGWCSNDRGRTCFPAVGSTHLLTGYGQGISLAFAPLFGYAAEKGEKSTVLGFAGFMGAIGSLPFAFTETDPADKSNLVFVTMTGIGQMGVIIVGMTLVNGLNVDPKYRGSVAGVFSFCGALSIMITARLGGYLFDVWMPGAPFVIMGAVHILICVFSIYVRILTPRLKREDLIREEARQKREAKRLEDLAAARQQAKALAAAVAVNN</sequence>
<feature type="region of interest" description="Disordered" evidence="2">
    <location>
        <begin position="1"/>
        <end position="36"/>
    </location>
</feature>
<dbReference type="GO" id="GO:0022857">
    <property type="term" value="F:transmembrane transporter activity"/>
    <property type="evidence" value="ECO:0007669"/>
    <property type="project" value="InterPro"/>
</dbReference>
<dbReference type="InterPro" id="IPR036259">
    <property type="entry name" value="MFS_trans_sf"/>
</dbReference>
<keyword evidence="3" id="KW-0812">Transmembrane</keyword>
<evidence type="ECO:0000256" key="3">
    <source>
        <dbReference type="SAM" id="Phobius"/>
    </source>
</evidence>
<feature type="transmembrane region" description="Helical" evidence="3">
    <location>
        <begin position="456"/>
        <end position="480"/>
    </location>
</feature>
<feature type="transmembrane region" description="Helical" evidence="3">
    <location>
        <begin position="205"/>
        <end position="229"/>
    </location>
</feature>
<protein>
    <recommendedName>
        <fullName evidence="4">Major facilitator superfamily (MFS) profile domain-containing protein</fullName>
    </recommendedName>
</protein>
<dbReference type="PANTHER" id="PTHR23524">
    <property type="entry name" value="TRANSPORTER, PUTATIVE (AFU_ORTHOLOGUE AFUA_8G04850)-RELATED"/>
    <property type="match status" value="1"/>
</dbReference>
<dbReference type="InterPro" id="IPR011701">
    <property type="entry name" value="MFS"/>
</dbReference>
<dbReference type="InterPro" id="IPR020846">
    <property type="entry name" value="MFS_dom"/>
</dbReference>
<feature type="transmembrane region" description="Helical" evidence="3">
    <location>
        <begin position="73"/>
        <end position="95"/>
    </location>
</feature>
<comment type="subcellular location">
    <subcellularLocation>
        <location evidence="1">Membrane</location>
        <topology evidence="1">Multi-pass membrane protein</topology>
    </subcellularLocation>
</comment>
<evidence type="ECO:0000256" key="1">
    <source>
        <dbReference type="ARBA" id="ARBA00004141"/>
    </source>
</evidence>
<keyword evidence="6" id="KW-1185">Reference proteome</keyword>
<gene>
    <name evidence="5" type="ORF">BGZ95_008843</name>
</gene>
<feature type="transmembrane region" description="Helical" evidence="3">
    <location>
        <begin position="175"/>
        <end position="193"/>
    </location>
</feature>
<organism evidence="5 6">
    <name type="scientific">Linnemannia exigua</name>
    <dbReference type="NCBI Taxonomy" id="604196"/>
    <lineage>
        <taxon>Eukaryota</taxon>
        <taxon>Fungi</taxon>
        <taxon>Fungi incertae sedis</taxon>
        <taxon>Mucoromycota</taxon>
        <taxon>Mortierellomycotina</taxon>
        <taxon>Mortierellomycetes</taxon>
        <taxon>Mortierellales</taxon>
        <taxon>Mortierellaceae</taxon>
        <taxon>Linnemannia</taxon>
    </lineage>
</organism>
<evidence type="ECO:0000256" key="2">
    <source>
        <dbReference type="SAM" id="MobiDB-lite"/>
    </source>
</evidence>
<feature type="transmembrane region" description="Helical" evidence="3">
    <location>
        <begin position="115"/>
        <end position="136"/>
    </location>
</feature>
<keyword evidence="3" id="KW-0472">Membrane</keyword>
<evidence type="ECO:0000259" key="4">
    <source>
        <dbReference type="PROSITE" id="PS50850"/>
    </source>
</evidence>
<feature type="transmembrane region" description="Helical" evidence="3">
    <location>
        <begin position="241"/>
        <end position="262"/>
    </location>
</feature>
<feature type="domain" description="Major facilitator superfamily (MFS) profile" evidence="4">
    <location>
        <begin position="78"/>
        <end position="511"/>
    </location>
</feature>
<reference evidence="5" key="1">
    <citation type="journal article" date="2020" name="Fungal Divers.">
        <title>Resolving the Mortierellaceae phylogeny through synthesis of multi-gene phylogenetics and phylogenomics.</title>
        <authorList>
            <person name="Vandepol N."/>
            <person name="Liber J."/>
            <person name="Desiro A."/>
            <person name="Na H."/>
            <person name="Kennedy M."/>
            <person name="Barry K."/>
            <person name="Grigoriev I.V."/>
            <person name="Miller A.N."/>
            <person name="O'Donnell K."/>
            <person name="Stajich J.E."/>
            <person name="Bonito G."/>
        </authorList>
    </citation>
    <scope>NUCLEOTIDE SEQUENCE</scope>
    <source>
        <strain evidence="5">NRRL 28262</strain>
    </source>
</reference>
<name>A0AAD4DFS5_9FUNG</name>
<dbReference type="AlphaFoldDB" id="A0AAD4DFS5"/>
<dbReference type="GO" id="GO:0016020">
    <property type="term" value="C:membrane"/>
    <property type="evidence" value="ECO:0007669"/>
    <property type="project" value="UniProtKB-SubCell"/>
</dbReference>
<dbReference type="EMBL" id="JAAAIL010000485">
    <property type="protein sequence ID" value="KAG0275387.1"/>
    <property type="molecule type" value="Genomic_DNA"/>
</dbReference>
<proteinExistence type="predicted"/>
<keyword evidence="3" id="KW-1133">Transmembrane helix</keyword>
<feature type="transmembrane region" description="Helical" evidence="3">
    <location>
        <begin position="317"/>
        <end position="341"/>
    </location>
</feature>
<evidence type="ECO:0000313" key="6">
    <source>
        <dbReference type="Proteomes" id="UP001194580"/>
    </source>
</evidence>
<feature type="transmembrane region" description="Helical" evidence="3">
    <location>
        <begin position="486"/>
        <end position="506"/>
    </location>
</feature>
<dbReference type="Gene3D" id="1.20.1250.20">
    <property type="entry name" value="MFS general substrate transporter like domains"/>
    <property type="match status" value="1"/>
</dbReference>
<evidence type="ECO:0000313" key="5">
    <source>
        <dbReference type="EMBL" id="KAG0275387.1"/>
    </source>
</evidence>
<accession>A0AAD4DFS5</accession>
<dbReference type="PROSITE" id="PS50850">
    <property type="entry name" value="MFS"/>
    <property type="match status" value="1"/>
</dbReference>
<dbReference type="Proteomes" id="UP001194580">
    <property type="component" value="Unassembled WGS sequence"/>
</dbReference>
<dbReference type="Pfam" id="PF07690">
    <property type="entry name" value="MFS_1"/>
    <property type="match status" value="1"/>
</dbReference>
<feature type="transmembrane region" description="Helical" evidence="3">
    <location>
        <begin position="145"/>
        <end position="163"/>
    </location>
</feature>